<feature type="non-terminal residue" evidence="1">
    <location>
        <position position="186"/>
    </location>
</feature>
<protein>
    <submittedName>
        <fullName evidence="1">DUF4303 domain-containing protein</fullName>
    </submittedName>
</protein>
<gene>
    <name evidence="1" type="ORF">ACFQ07_15730</name>
</gene>
<reference evidence="2" key="1">
    <citation type="journal article" date="2019" name="Int. J. Syst. Evol. Microbiol.">
        <title>The Global Catalogue of Microorganisms (GCM) 10K type strain sequencing project: providing services to taxonomists for standard genome sequencing and annotation.</title>
        <authorList>
            <consortium name="The Broad Institute Genomics Platform"/>
            <consortium name="The Broad Institute Genome Sequencing Center for Infectious Disease"/>
            <person name="Wu L."/>
            <person name="Ma J."/>
        </authorList>
    </citation>
    <scope>NUCLEOTIDE SEQUENCE [LARGE SCALE GENOMIC DNA]</scope>
    <source>
        <strain evidence="2">JCM 31696</strain>
    </source>
</reference>
<evidence type="ECO:0000313" key="2">
    <source>
        <dbReference type="Proteomes" id="UP001597083"/>
    </source>
</evidence>
<keyword evidence="2" id="KW-1185">Reference proteome</keyword>
<dbReference type="Proteomes" id="UP001597083">
    <property type="component" value="Unassembled WGS sequence"/>
</dbReference>
<name>A0ABW3CH57_9ACTN</name>
<evidence type="ECO:0000313" key="1">
    <source>
        <dbReference type="EMBL" id="MFD0853688.1"/>
    </source>
</evidence>
<dbReference type="InterPro" id="IPR025409">
    <property type="entry name" value="DUF4303"/>
</dbReference>
<proteinExistence type="predicted"/>
<organism evidence="1 2">
    <name type="scientific">Actinomadura adrarensis</name>
    <dbReference type="NCBI Taxonomy" id="1819600"/>
    <lineage>
        <taxon>Bacteria</taxon>
        <taxon>Bacillati</taxon>
        <taxon>Actinomycetota</taxon>
        <taxon>Actinomycetes</taxon>
        <taxon>Streptosporangiales</taxon>
        <taxon>Thermomonosporaceae</taxon>
        <taxon>Actinomadura</taxon>
    </lineage>
</organism>
<comment type="caution">
    <text evidence="1">The sequence shown here is derived from an EMBL/GenBank/DDBJ whole genome shotgun (WGS) entry which is preliminary data.</text>
</comment>
<sequence length="186" mass="20590">MSDDQQVSDEELVAAITEAARAAFTQAREEHPDDTFYCFALFTDGLAAYIHSTCMSEEGLVEVAGEYAARSGTSLEQEAMELRWMPADSPYHLLGEEQFDHVQELLDRRGDLYGMDDEDAVCAESDARFEACFRALSRLDEEGFFGIGTDRAGVIVNVLQGDQSDRSILENARRLNAPAHVELLAA</sequence>
<dbReference type="EMBL" id="JBHTIR010002373">
    <property type="protein sequence ID" value="MFD0853688.1"/>
    <property type="molecule type" value="Genomic_DNA"/>
</dbReference>
<dbReference type="Pfam" id="PF14136">
    <property type="entry name" value="DUF4303"/>
    <property type="match status" value="1"/>
</dbReference>
<accession>A0ABW3CH57</accession>